<evidence type="ECO:0000259" key="2">
    <source>
        <dbReference type="Pfam" id="PF23544"/>
    </source>
</evidence>
<dbReference type="InterPro" id="IPR056362">
    <property type="entry name" value="AtuA-like_ferredoxin_dom"/>
</dbReference>
<dbReference type="PANTHER" id="PTHR47708:SF2">
    <property type="entry name" value="SI:CH73-132F6.5"/>
    <property type="match status" value="1"/>
</dbReference>
<dbReference type="Proteomes" id="UP000601789">
    <property type="component" value="Unassembled WGS sequence"/>
</dbReference>
<feature type="domain" description="Acyclic terpene utilisation N-terminal" evidence="1">
    <location>
        <begin position="6"/>
        <end position="443"/>
    </location>
</feature>
<sequence>MSDKIVRIGGASGAWGDSPMAIPQLLTAQVDYLMMDYLAEVTMSLLARAKMKDPSAGFPPDFINYMNPTLKQISERGIKVVTNGGGVNPSGCRDALQAVADELGLSVKIAVVTGDDVMPLLDDMRAADVRDAHSGRGLPAEMLTANAYLGALPIKAALDQGADIVITGRCADSALALGILMHEFGWAEDDYDRLAAGSLVGHVLECGPQATGGTHTDWEDVPGWENIGYPIAECRGDGAFILSKPEGTGGLIAPQVVAEQVLYEIGDPSAYMLPDVTADFSGVECTQEGPDRVLVTGARGRAPSTTYKVSATYQDGFRAVATISIVGPDAARKAERTAAAMIARAQMQFATRGLPDFTATHVEALGAEASYAGGSKARATREVLLRCVVQHPSRQALDLFSKETGSIGLSFSPGTTGIFGGRPKATPVVRLFTFYIEKAKMAAPVLNMGGVDQPITIPVGVDIPLPTRPEGEVAGPSSEPEVEVPLLAVAYARSGDKGDSSNVAIIARRPEFLPVIRREVTPEKMLAHFEGLVEGPAQRFEAPGLNAVNFLMQGALGGGGMASLRIDPQGKAFGQMTLEMMISVPQSWVEQGLIKA</sequence>
<dbReference type="InterPro" id="IPR010839">
    <property type="entry name" value="AtuA_N"/>
</dbReference>
<organism evidence="3 4">
    <name type="scientific">Aquamicrobium zhengzhouense</name>
    <dbReference type="NCBI Taxonomy" id="2781738"/>
    <lineage>
        <taxon>Bacteria</taxon>
        <taxon>Pseudomonadati</taxon>
        <taxon>Pseudomonadota</taxon>
        <taxon>Alphaproteobacteria</taxon>
        <taxon>Hyphomicrobiales</taxon>
        <taxon>Phyllobacteriaceae</taxon>
        <taxon>Aquamicrobium</taxon>
    </lineage>
</organism>
<dbReference type="Pfam" id="PF23544">
    <property type="entry name" value="AtuA_ferredoxin"/>
    <property type="match status" value="1"/>
</dbReference>
<gene>
    <name evidence="3" type="ORF">IOD40_17260</name>
</gene>
<dbReference type="Pfam" id="PF07287">
    <property type="entry name" value="AtuA"/>
    <property type="match status" value="1"/>
</dbReference>
<name>A0ABS0SIN4_9HYPH</name>
<keyword evidence="4" id="KW-1185">Reference proteome</keyword>
<evidence type="ECO:0000259" key="1">
    <source>
        <dbReference type="Pfam" id="PF07287"/>
    </source>
</evidence>
<comment type="caution">
    <text evidence="3">The sequence shown here is derived from an EMBL/GenBank/DDBJ whole genome shotgun (WGS) entry which is preliminary data.</text>
</comment>
<evidence type="ECO:0000313" key="4">
    <source>
        <dbReference type="Proteomes" id="UP000601789"/>
    </source>
</evidence>
<accession>A0ABS0SIN4</accession>
<dbReference type="PANTHER" id="PTHR47708">
    <property type="match status" value="1"/>
</dbReference>
<dbReference type="EMBL" id="JADGMQ010000016">
    <property type="protein sequence ID" value="MBI1622412.1"/>
    <property type="molecule type" value="Genomic_DNA"/>
</dbReference>
<evidence type="ECO:0000313" key="3">
    <source>
        <dbReference type="EMBL" id="MBI1622412.1"/>
    </source>
</evidence>
<dbReference type="RefSeq" id="WP_198477953.1">
    <property type="nucleotide sequence ID" value="NZ_JADGMQ010000016.1"/>
</dbReference>
<protein>
    <submittedName>
        <fullName evidence="3">DUF1446 domain-containing protein</fullName>
    </submittedName>
</protein>
<reference evidence="3 4" key="1">
    <citation type="submission" date="2020-10" db="EMBL/GenBank/DDBJ databases">
        <title>Aquamicrobium zhengzhouensis sp. nov., a exopolysaccharide producing bacterium isolated from farmland soil.</title>
        <authorList>
            <person name="Wang X."/>
        </authorList>
    </citation>
    <scope>NUCLEOTIDE SEQUENCE [LARGE SCALE GENOMIC DNA]</scope>
    <source>
        <strain evidence="4">cd-1</strain>
    </source>
</reference>
<proteinExistence type="predicted"/>
<feature type="domain" description="AtuA-like ferredoxin-fold" evidence="2">
    <location>
        <begin position="484"/>
        <end position="582"/>
    </location>
</feature>